<feature type="transmembrane region" description="Helical" evidence="11">
    <location>
        <begin position="1004"/>
        <end position="1022"/>
    </location>
</feature>
<keyword evidence="6" id="KW-0460">Magnesium</keyword>
<organism evidence="14 15">
    <name type="scientific">Cercophora newfieldiana</name>
    <dbReference type="NCBI Taxonomy" id="92897"/>
    <lineage>
        <taxon>Eukaryota</taxon>
        <taxon>Fungi</taxon>
        <taxon>Dikarya</taxon>
        <taxon>Ascomycota</taxon>
        <taxon>Pezizomycotina</taxon>
        <taxon>Sordariomycetes</taxon>
        <taxon>Sordariomycetidae</taxon>
        <taxon>Sordariales</taxon>
        <taxon>Lasiosphaeriaceae</taxon>
        <taxon>Cercophora</taxon>
    </lineage>
</organism>
<evidence type="ECO:0000256" key="2">
    <source>
        <dbReference type="ARBA" id="ARBA00022692"/>
    </source>
</evidence>
<proteinExistence type="predicted"/>
<dbReference type="PRINTS" id="PR00120">
    <property type="entry name" value="HATPASE"/>
</dbReference>
<evidence type="ECO:0000256" key="10">
    <source>
        <dbReference type="SAM" id="MobiDB-lite"/>
    </source>
</evidence>
<evidence type="ECO:0000256" key="1">
    <source>
        <dbReference type="ARBA" id="ARBA00004127"/>
    </source>
</evidence>
<keyword evidence="15" id="KW-1185">Reference proteome</keyword>
<dbReference type="SFLD" id="SFLDS00003">
    <property type="entry name" value="Haloacid_Dehalogenase"/>
    <property type="match status" value="1"/>
</dbReference>
<evidence type="ECO:0000256" key="3">
    <source>
        <dbReference type="ARBA" id="ARBA00022723"/>
    </source>
</evidence>
<feature type="region of interest" description="Disordered" evidence="10">
    <location>
        <begin position="121"/>
        <end position="143"/>
    </location>
</feature>
<dbReference type="SUPFAM" id="SSF81653">
    <property type="entry name" value="Calcium ATPase, transduction domain A"/>
    <property type="match status" value="1"/>
</dbReference>
<dbReference type="Proteomes" id="UP001174936">
    <property type="component" value="Unassembled WGS sequence"/>
</dbReference>
<dbReference type="SUPFAM" id="SSF81660">
    <property type="entry name" value="Metal cation-transporting ATPase, ATP-binding domain N"/>
    <property type="match status" value="1"/>
</dbReference>
<protein>
    <recommendedName>
        <fullName evidence="16">Calcium-transporting ATPase</fullName>
    </recommendedName>
</protein>
<gene>
    <name evidence="14" type="ORF">B0T16DRAFT_518598</name>
</gene>
<feature type="transmembrane region" description="Helical" evidence="11">
    <location>
        <begin position="965"/>
        <end position="984"/>
    </location>
</feature>
<dbReference type="Gene3D" id="1.20.1110.10">
    <property type="entry name" value="Calcium-transporting ATPase, transmembrane domain"/>
    <property type="match status" value="1"/>
</dbReference>
<feature type="region of interest" description="Disordered" evidence="10">
    <location>
        <begin position="1"/>
        <end position="61"/>
    </location>
</feature>
<dbReference type="GO" id="GO:0005886">
    <property type="term" value="C:plasma membrane"/>
    <property type="evidence" value="ECO:0007669"/>
    <property type="project" value="TreeGrafter"/>
</dbReference>
<keyword evidence="9 11" id="KW-0472">Membrane</keyword>
<dbReference type="InterPro" id="IPR023299">
    <property type="entry name" value="ATPase_P-typ_cyto_dom_N"/>
</dbReference>
<dbReference type="InterPro" id="IPR018303">
    <property type="entry name" value="ATPase_P-typ_P_site"/>
</dbReference>
<reference evidence="14" key="1">
    <citation type="submission" date="2023-06" db="EMBL/GenBank/DDBJ databases">
        <title>Genome-scale phylogeny and comparative genomics of the fungal order Sordariales.</title>
        <authorList>
            <consortium name="Lawrence Berkeley National Laboratory"/>
            <person name="Hensen N."/>
            <person name="Bonometti L."/>
            <person name="Westerberg I."/>
            <person name="Brannstrom I.O."/>
            <person name="Guillou S."/>
            <person name="Cros-Aarteil S."/>
            <person name="Calhoun S."/>
            <person name="Haridas S."/>
            <person name="Kuo A."/>
            <person name="Mondo S."/>
            <person name="Pangilinan J."/>
            <person name="Riley R."/>
            <person name="Labutti K."/>
            <person name="Andreopoulos B."/>
            <person name="Lipzen A."/>
            <person name="Chen C."/>
            <person name="Yanf M."/>
            <person name="Daum C."/>
            <person name="Ng V."/>
            <person name="Clum A."/>
            <person name="Steindorff A."/>
            <person name="Ohm R."/>
            <person name="Martin F."/>
            <person name="Silar P."/>
            <person name="Natvig D."/>
            <person name="Lalanne C."/>
            <person name="Gautier V."/>
            <person name="Ament-Velasquez S.L."/>
            <person name="Kruys A."/>
            <person name="Hutchinson M.I."/>
            <person name="Powell A.J."/>
            <person name="Barry K."/>
            <person name="Miller A.N."/>
            <person name="Grigoriev I.V."/>
            <person name="Debuchy R."/>
            <person name="Gladieux P."/>
            <person name="Thoren M.H."/>
            <person name="Johannesson H."/>
        </authorList>
    </citation>
    <scope>NUCLEOTIDE SEQUENCE</scope>
    <source>
        <strain evidence="14">SMH2532-1</strain>
    </source>
</reference>
<dbReference type="GO" id="GO:0005524">
    <property type="term" value="F:ATP binding"/>
    <property type="evidence" value="ECO:0007669"/>
    <property type="project" value="UniProtKB-KW"/>
</dbReference>
<dbReference type="SFLD" id="SFLDG00002">
    <property type="entry name" value="C1.7:_P-type_atpase_like"/>
    <property type="match status" value="1"/>
</dbReference>
<dbReference type="FunFam" id="2.70.150.10:FF:000028">
    <property type="entry name" value="Calcium-transporting ATPase"/>
    <property type="match status" value="1"/>
</dbReference>
<dbReference type="PANTHER" id="PTHR24093:SF369">
    <property type="entry name" value="CALCIUM-TRANSPORTING ATPASE"/>
    <property type="match status" value="1"/>
</dbReference>
<keyword evidence="3" id="KW-0479">Metal-binding</keyword>
<dbReference type="InterPro" id="IPR059000">
    <property type="entry name" value="ATPase_P-type_domA"/>
</dbReference>
<dbReference type="InterPro" id="IPR036412">
    <property type="entry name" value="HAD-like_sf"/>
</dbReference>
<keyword evidence="5" id="KW-0067">ATP-binding</keyword>
<dbReference type="InterPro" id="IPR023214">
    <property type="entry name" value="HAD_sf"/>
</dbReference>
<evidence type="ECO:0000256" key="7">
    <source>
        <dbReference type="ARBA" id="ARBA00022967"/>
    </source>
</evidence>
<evidence type="ECO:0008006" key="16">
    <source>
        <dbReference type="Google" id="ProtNLM"/>
    </source>
</evidence>
<feature type="compositionally biased region" description="Acidic residues" evidence="10">
    <location>
        <begin position="1"/>
        <end position="10"/>
    </location>
</feature>
<feature type="compositionally biased region" description="Low complexity" evidence="10">
    <location>
        <begin position="33"/>
        <end position="42"/>
    </location>
</feature>
<dbReference type="GO" id="GO:0005388">
    <property type="term" value="F:P-type calcium transporter activity"/>
    <property type="evidence" value="ECO:0007669"/>
    <property type="project" value="TreeGrafter"/>
</dbReference>
<comment type="subcellular location">
    <subcellularLocation>
        <location evidence="1">Endomembrane system</location>
        <topology evidence="1">Multi-pass membrane protein</topology>
    </subcellularLocation>
</comment>
<keyword evidence="2 11" id="KW-0812">Transmembrane</keyword>
<evidence type="ECO:0000256" key="6">
    <source>
        <dbReference type="ARBA" id="ARBA00022842"/>
    </source>
</evidence>
<dbReference type="EMBL" id="JAULSV010000007">
    <property type="protein sequence ID" value="KAK0639626.1"/>
    <property type="molecule type" value="Genomic_DNA"/>
</dbReference>
<dbReference type="Pfam" id="PF13246">
    <property type="entry name" value="Cation_ATPase"/>
    <property type="match status" value="1"/>
</dbReference>
<keyword evidence="4" id="KW-0547">Nucleotide-binding</keyword>
<dbReference type="PRINTS" id="PR00119">
    <property type="entry name" value="CATATPASE"/>
</dbReference>
<evidence type="ECO:0000256" key="5">
    <source>
        <dbReference type="ARBA" id="ARBA00022840"/>
    </source>
</evidence>
<feature type="compositionally biased region" description="Polar residues" evidence="10">
    <location>
        <begin position="128"/>
        <end position="140"/>
    </location>
</feature>
<feature type="domain" description="Cation-transporting P-type ATPase C-terminal" evidence="13">
    <location>
        <begin position="913"/>
        <end position="1094"/>
    </location>
</feature>
<evidence type="ECO:0000259" key="13">
    <source>
        <dbReference type="Pfam" id="PF00689"/>
    </source>
</evidence>
<evidence type="ECO:0000259" key="12">
    <source>
        <dbReference type="Pfam" id="PF00122"/>
    </source>
</evidence>
<dbReference type="PANTHER" id="PTHR24093">
    <property type="entry name" value="CATION TRANSPORTING ATPASE"/>
    <property type="match status" value="1"/>
</dbReference>
<dbReference type="InterPro" id="IPR044492">
    <property type="entry name" value="P_typ_ATPase_HD_dom"/>
</dbReference>
<dbReference type="GO" id="GO:0012505">
    <property type="term" value="C:endomembrane system"/>
    <property type="evidence" value="ECO:0007669"/>
    <property type="project" value="UniProtKB-SubCell"/>
</dbReference>
<feature type="domain" description="P-type ATPase A" evidence="12">
    <location>
        <begin position="246"/>
        <end position="362"/>
    </location>
</feature>
<dbReference type="GO" id="GO:0016887">
    <property type="term" value="F:ATP hydrolysis activity"/>
    <property type="evidence" value="ECO:0007669"/>
    <property type="project" value="InterPro"/>
</dbReference>
<accession>A0AA39XTZ4</accession>
<dbReference type="Gene3D" id="2.70.150.10">
    <property type="entry name" value="Calcium-transporting ATPase, cytoplasmic transduction domain A"/>
    <property type="match status" value="1"/>
</dbReference>
<dbReference type="InterPro" id="IPR001757">
    <property type="entry name" value="P_typ_ATPase"/>
</dbReference>
<dbReference type="Gene3D" id="3.40.1110.10">
    <property type="entry name" value="Calcium-transporting ATPase, cytoplasmic domain N"/>
    <property type="match status" value="1"/>
</dbReference>
<evidence type="ECO:0000256" key="8">
    <source>
        <dbReference type="ARBA" id="ARBA00022989"/>
    </source>
</evidence>
<feature type="transmembrane region" description="Helical" evidence="11">
    <location>
        <begin position="1042"/>
        <end position="1062"/>
    </location>
</feature>
<evidence type="ECO:0000313" key="14">
    <source>
        <dbReference type="EMBL" id="KAK0639626.1"/>
    </source>
</evidence>
<dbReference type="InterPro" id="IPR006068">
    <property type="entry name" value="ATPase_P-typ_cation-transptr_C"/>
</dbReference>
<dbReference type="Pfam" id="PF00689">
    <property type="entry name" value="Cation_ATPase_C"/>
    <property type="match status" value="1"/>
</dbReference>
<sequence>MTNDDAEVGAEDSPAERSVTGPSSTTLITPDISPVSLSPSSSGDAESDPYFPSPSLASTDRTSLLSQADLEQPIDREAPFAVSAEELSDMIKARSTDEFKHLGGLDGLAQKLRTDYNTGLDLDETHPSDPTNVTPTSSATDIEAPHEPNLRAIREDTFGTNRLPDPKIDGFFRLAWEVLKDKNNVILIICATIGIVKGLWQLEFSECIDGIVIATTVTLVVLIAATTEWKKERQFFDLAKRKDDRWVQAIRSGRRVGISFHDILVGDVLCLKAGDVVPADGVLIARDSCHNISCDDSCFTGESRQGFKIGGQEAYRRLCTGPVSQQLDPFIFSGSKIMNGIGTYLVTGVGAHSVYGRIRMSVQQPRGKTPLEQCLDTLAGTIQKYASALAALLFAWSMYTGMQYRQLQEVSGSAIISELLSQALQALIQSTTLLVVAIPEGLPLAVKLPQVFSAWKMSREHNVLVRNLPACEVMSNATTLCTDKTGTLTMNEMQVMKGILGTVPFVQDDAQIPGPPLLGISAPERPVLAGHESRSTLFLVPARSFDKISPEGKNLLVKSFALNSTADKQERDGQVSFSGCQTESALLRFAEQLDRASLQRVSKDSIVEVFHFNSRNKYMATVERLPGGSYRLYVKGAPEIVMGRCSDIVADPTKPIHRSPMTTDQLHCVTEVVDGFASDALRTLATAYRDLPTWPQPGLPQGPETCNEQLDLLCQNLTFIGVFGIQDPLRPDVEESISLIQRAGVTVRMVTGDSIKTAEAIAKACGIKTSHDTIMEAREFESLPESRKASILPGLRVLARSTPDDKERLVLRLKARGDTVAVTGDGTNDGPALKAGHAGISMGSGTEVAKEASSMVLLNDNFSALVPVVLSARAAYDAIKKFLRFQLAVNIGAILLTILHSTISETILPGVDITTVQWLWVNVIMDSLAALFYASDEPDPGVLDRSPEGEPSHLSSLLPWTSQRMIFGQGAFMVAVTSGLGLVGGRVLSYTRPGEHLSQEQGEVVRTLVFNTFIWLVFFNLINNRRLDNKFNAFEGLHRSRYCMAVLAVIAVIQVGFIQFGGSTLHVTPLNGTEWAVCVSLGFLTILSGIWIRLLHDGTYRKGRELTETSGRRTMRMRSHSPNHTRRRFSGVLRSRRQNGDIEAALAERTPLLVEHGPNRTE</sequence>
<dbReference type="InterPro" id="IPR008250">
    <property type="entry name" value="ATPase_P-typ_transduc_dom_A_sf"/>
</dbReference>
<feature type="transmembrane region" description="Helical" evidence="11">
    <location>
        <begin position="1074"/>
        <end position="1095"/>
    </location>
</feature>
<dbReference type="Gene3D" id="3.40.50.1000">
    <property type="entry name" value="HAD superfamily/HAD-like"/>
    <property type="match status" value="1"/>
</dbReference>
<evidence type="ECO:0000313" key="15">
    <source>
        <dbReference type="Proteomes" id="UP001174936"/>
    </source>
</evidence>
<dbReference type="PROSITE" id="PS00154">
    <property type="entry name" value="ATPASE_E1_E2"/>
    <property type="match status" value="1"/>
</dbReference>
<dbReference type="InterPro" id="IPR023298">
    <property type="entry name" value="ATPase_P-typ_TM_dom_sf"/>
</dbReference>
<dbReference type="SFLD" id="SFLDF00027">
    <property type="entry name" value="p-type_atpase"/>
    <property type="match status" value="1"/>
</dbReference>
<feature type="transmembrane region" description="Helical" evidence="11">
    <location>
        <begin position="882"/>
        <end position="903"/>
    </location>
</feature>
<dbReference type="GO" id="GO:0046872">
    <property type="term" value="F:metal ion binding"/>
    <property type="evidence" value="ECO:0007669"/>
    <property type="project" value="UniProtKB-KW"/>
</dbReference>
<dbReference type="AlphaFoldDB" id="A0AA39XTZ4"/>
<dbReference type="NCBIfam" id="TIGR01494">
    <property type="entry name" value="ATPase_P-type"/>
    <property type="match status" value="1"/>
</dbReference>
<dbReference type="Pfam" id="PF00122">
    <property type="entry name" value="E1-E2_ATPase"/>
    <property type="match status" value="1"/>
</dbReference>
<dbReference type="GO" id="GO:0006874">
    <property type="term" value="P:intracellular calcium ion homeostasis"/>
    <property type="evidence" value="ECO:0007669"/>
    <property type="project" value="TreeGrafter"/>
</dbReference>
<evidence type="ECO:0000256" key="4">
    <source>
        <dbReference type="ARBA" id="ARBA00022741"/>
    </source>
</evidence>
<keyword evidence="7" id="KW-1278">Translocase</keyword>
<evidence type="ECO:0000256" key="11">
    <source>
        <dbReference type="SAM" id="Phobius"/>
    </source>
</evidence>
<keyword evidence="8 11" id="KW-1133">Transmembrane helix</keyword>
<name>A0AA39XTZ4_9PEZI</name>
<evidence type="ECO:0000256" key="9">
    <source>
        <dbReference type="ARBA" id="ARBA00023136"/>
    </source>
</evidence>
<dbReference type="SUPFAM" id="SSF56784">
    <property type="entry name" value="HAD-like"/>
    <property type="match status" value="1"/>
</dbReference>
<dbReference type="SUPFAM" id="SSF81665">
    <property type="entry name" value="Calcium ATPase, transmembrane domain M"/>
    <property type="match status" value="1"/>
</dbReference>
<comment type="caution">
    <text evidence="14">The sequence shown here is derived from an EMBL/GenBank/DDBJ whole genome shotgun (WGS) entry which is preliminary data.</text>
</comment>